<reference evidence="1" key="1">
    <citation type="submission" date="2022-02" db="EMBL/GenBank/DDBJ databases">
        <title>Plant Genome Project.</title>
        <authorList>
            <person name="Zhang R.-G."/>
        </authorList>
    </citation>
    <scope>NUCLEOTIDE SEQUENCE</scope>
    <source>
        <strain evidence="1">AT1</strain>
    </source>
</reference>
<keyword evidence="2" id="KW-1185">Reference proteome</keyword>
<name>A0ACC0N0M0_RHOML</name>
<proteinExistence type="predicted"/>
<protein>
    <submittedName>
        <fullName evidence="1">Uncharacterized protein</fullName>
    </submittedName>
</protein>
<dbReference type="EMBL" id="CM046394">
    <property type="protein sequence ID" value="KAI8546806.1"/>
    <property type="molecule type" value="Genomic_DNA"/>
</dbReference>
<accession>A0ACC0N0M0</accession>
<dbReference type="Proteomes" id="UP001062846">
    <property type="component" value="Chromosome 7"/>
</dbReference>
<sequence>MFWTAQICLGFGGRFGNFTLKNYPNKSRPSKTSLDGRDRARHHLAPYSAGIEKFLLQYCAAVLMLFKLD</sequence>
<gene>
    <name evidence="1" type="ORF">RHMOL_Rhmol07G0148100</name>
</gene>
<evidence type="ECO:0000313" key="2">
    <source>
        <dbReference type="Proteomes" id="UP001062846"/>
    </source>
</evidence>
<evidence type="ECO:0000313" key="1">
    <source>
        <dbReference type="EMBL" id="KAI8546806.1"/>
    </source>
</evidence>
<organism evidence="1 2">
    <name type="scientific">Rhododendron molle</name>
    <name type="common">Chinese azalea</name>
    <name type="synonym">Azalea mollis</name>
    <dbReference type="NCBI Taxonomy" id="49168"/>
    <lineage>
        <taxon>Eukaryota</taxon>
        <taxon>Viridiplantae</taxon>
        <taxon>Streptophyta</taxon>
        <taxon>Embryophyta</taxon>
        <taxon>Tracheophyta</taxon>
        <taxon>Spermatophyta</taxon>
        <taxon>Magnoliopsida</taxon>
        <taxon>eudicotyledons</taxon>
        <taxon>Gunneridae</taxon>
        <taxon>Pentapetalae</taxon>
        <taxon>asterids</taxon>
        <taxon>Ericales</taxon>
        <taxon>Ericaceae</taxon>
        <taxon>Ericoideae</taxon>
        <taxon>Rhodoreae</taxon>
        <taxon>Rhododendron</taxon>
    </lineage>
</organism>
<comment type="caution">
    <text evidence="1">The sequence shown here is derived from an EMBL/GenBank/DDBJ whole genome shotgun (WGS) entry which is preliminary data.</text>
</comment>